<proteinExistence type="predicted"/>
<feature type="region of interest" description="Disordered" evidence="1">
    <location>
        <begin position="26"/>
        <end position="82"/>
    </location>
</feature>
<reference evidence="2 3" key="1">
    <citation type="journal article" date="2019" name="Sci. Rep.">
        <title>A high-quality genome of Eragrostis curvula grass provides insights into Poaceae evolution and supports new strategies to enhance forage quality.</title>
        <authorList>
            <person name="Carballo J."/>
            <person name="Santos B.A.C.M."/>
            <person name="Zappacosta D."/>
            <person name="Garbus I."/>
            <person name="Selva J.P."/>
            <person name="Gallo C.A."/>
            <person name="Diaz A."/>
            <person name="Albertini E."/>
            <person name="Caccamo M."/>
            <person name="Echenique V."/>
        </authorList>
    </citation>
    <scope>NUCLEOTIDE SEQUENCE [LARGE SCALE GENOMIC DNA]</scope>
    <source>
        <strain evidence="3">cv. Victoria</strain>
        <tissue evidence="2">Leaf</tissue>
    </source>
</reference>
<dbReference type="Proteomes" id="UP000324897">
    <property type="component" value="Chromosome 7"/>
</dbReference>
<organism evidence="2 3">
    <name type="scientific">Eragrostis curvula</name>
    <name type="common">weeping love grass</name>
    <dbReference type="NCBI Taxonomy" id="38414"/>
    <lineage>
        <taxon>Eukaryota</taxon>
        <taxon>Viridiplantae</taxon>
        <taxon>Streptophyta</taxon>
        <taxon>Embryophyta</taxon>
        <taxon>Tracheophyta</taxon>
        <taxon>Spermatophyta</taxon>
        <taxon>Magnoliopsida</taxon>
        <taxon>Liliopsida</taxon>
        <taxon>Poales</taxon>
        <taxon>Poaceae</taxon>
        <taxon>PACMAD clade</taxon>
        <taxon>Chloridoideae</taxon>
        <taxon>Eragrostideae</taxon>
        <taxon>Eragrostidinae</taxon>
        <taxon>Eragrostis</taxon>
    </lineage>
</organism>
<feature type="non-terminal residue" evidence="2">
    <location>
        <position position="1"/>
    </location>
</feature>
<accession>A0A5J9U1E1</accession>
<dbReference type="EMBL" id="RWGY01000029">
    <property type="protein sequence ID" value="TVU17512.1"/>
    <property type="molecule type" value="Genomic_DNA"/>
</dbReference>
<dbReference type="AlphaFoldDB" id="A0A5J9U1E1"/>
<keyword evidence="3" id="KW-1185">Reference proteome</keyword>
<feature type="compositionally biased region" description="Low complexity" evidence="1">
    <location>
        <begin position="26"/>
        <end position="36"/>
    </location>
</feature>
<evidence type="ECO:0000313" key="2">
    <source>
        <dbReference type="EMBL" id="TVU17512.1"/>
    </source>
</evidence>
<protein>
    <submittedName>
        <fullName evidence="2">Uncharacterized protein</fullName>
    </submittedName>
</protein>
<gene>
    <name evidence="2" type="ORF">EJB05_33552</name>
</gene>
<name>A0A5J9U1E1_9POAL</name>
<evidence type="ECO:0000313" key="3">
    <source>
        <dbReference type="Proteomes" id="UP000324897"/>
    </source>
</evidence>
<sequence>MGGLSDLDFSPGEKFQELAKSRFGISVSPAPTSSSDSEWHTVSRGKKSYAHAVSSGNKKWVPVRNQHSKNSERNVQSPNGTLPKRSVFQRLKFPNSYYQRNYAADFHSKNASVLGSSEGYFRSSVLSSSSVLSGANFKIRNPRNPEVSHVNAGNNGAHYDRDIRFAVGPASFMVI</sequence>
<dbReference type="Gramene" id="TVU17512">
    <property type="protein sequence ID" value="TVU17512"/>
    <property type="gene ID" value="EJB05_33552"/>
</dbReference>
<comment type="caution">
    <text evidence="2">The sequence shown here is derived from an EMBL/GenBank/DDBJ whole genome shotgun (WGS) entry which is preliminary data.</text>
</comment>
<evidence type="ECO:0000256" key="1">
    <source>
        <dbReference type="SAM" id="MobiDB-lite"/>
    </source>
</evidence>